<proteinExistence type="predicted"/>
<evidence type="ECO:0000313" key="1">
    <source>
        <dbReference type="EMBL" id="PTD05433.1"/>
    </source>
</evidence>
<reference evidence="1 3" key="1">
    <citation type="submission" date="2018-02" db="EMBL/GenBank/DDBJ databases">
        <title>Fusarium culmorum secondary metabolites in fungal-bacterial-plant interactions.</title>
        <authorList>
            <person name="Schmidt R."/>
        </authorList>
    </citation>
    <scope>NUCLEOTIDE SEQUENCE [LARGE SCALE GENOMIC DNA]</scope>
    <source>
        <strain evidence="1 3">PV</strain>
    </source>
</reference>
<evidence type="ECO:0000313" key="2">
    <source>
        <dbReference type="EMBL" id="QPC62193.1"/>
    </source>
</evidence>
<dbReference type="EMBL" id="CP064748">
    <property type="protein sequence ID" value="QPC62193.1"/>
    <property type="molecule type" value="Genomic_DNA"/>
</dbReference>
<reference evidence="2" key="2">
    <citation type="submission" date="2020-11" db="EMBL/GenBank/DDBJ databases">
        <title>The chromosome-scale genome resource for two endophytic Fusarium species: F. culmorum and F. pseudograminearum.</title>
        <authorList>
            <person name="Yuan Z."/>
        </authorList>
    </citation>
    <scope>NUCLEOTIDE SEQUENCE</scope>
    <source>
        <strain evidence="2">Class2-1B</strain>
    </source>
</reference>
<organism evidence="1 3">
    <name type="scientific">Fusarium culmorum</name>
    <dbReference type="NCBI Taxonomy" id="5516"/>
    <lineage>
        <taxon>Eukaryota</taxon>
        <taxon>Fungi</taxon>
        <taxon>Dikarya</taxon>
        <taxon>Ascomycota</taxon>
        <taxon>Pezizomycotina</taxon>
        <taxon>Sordariomycetes</taxon>
        <taxon>Hypocreomycetidae</taxon>
        <taxon>Hypocreales</taxon>
        <taxon>Nectriaceae</taxon>
        <taxon>Fusarium</taxon>
    </lineage>
</organism>
<dbReference type="EMBL" id="PVEM01000012">
    <property type="protein sequence ID" value="PTD05433.1"/>
    <property type="molecule type" value="Genomic_DNA"/>
</dbReference>
<dbReference type="OMA" id="IVLCWVE"/>
<keyword evidence="3" id="KW-1185">Reference proteome</keyword>
<dbReference type="OrthoDB" id="10287457at2759"/>
<dbReference type="Proteomes" id="UP000241587">
    <property type="component" value="Unassembled WGS sequence"/>
</dbReference>
<accession>A0A2T4GPE3</accession>
<evidence type="ECO:0000313" key="3">
    <source>
        <dbReference type="Proteomes" id="UP000241587"/>
    </source>
</evidence>
<protein>
    <submittedName>
        <fullName evidence="1">Uncharacterized protein</fullName>
    </submittedName>
</protein>
<sequence length="115" mass="12942">MKEIAVIYCYGGDGSISKDLKRGWVQAVRLLVKRANRALQIGDVHDAILLIVLCWVEETRHNVNSFGGKRGYGRPECMRRRQAGVGYPPRPSTEASGEEKETYDLFAMDMLNPLT</sequence>
<name>A0A2T4GPE3_FUSCU</name>
<dbReference type="Proteomes" id="UP000663297">
    <property type="component" value="Chromosome 2"/>
</dbReference>
<gene>
    <name evidence="1" type="ORF">FCULG_00001705</name>
    <name evidence="2" type="ORF">HYE67_004424</name>
</gene>
<dbReference type="AlphaFoldDB" id="A0A2T4GPE3"/>